<accession>A0ABN6XJ25</accession>
<name>A0ABN6XJ25_9MICO</name>
<proteinExistence type="predicted"/>
<feature type="compositionally biased region" description="Low complexity" evidence="1">
    <location>
        <begin position="87"/>
        <end position="96"/>
    </location>
</feature>
<dbReference type="EMBL" id="AP027731">
    <property type="protein sequence ID" value="BDZ44908.1"/>
    <property type="molecule type" value="Genomic_DNA"/>
</dbReference>
<feature type="region of interest" description="Disordered" evidence="1">
    <location>
        <begin position="1"/>
        <end position="25"/>
    </location>
</feature>
<evidence type="ECO:0000313" key="3">
    <source>
        <dbReference type="Proteomes" id="UP001321498"/>
    </source>
</evidence>
<organism evidence="2 3">
    <name type="scientific">Naasia aerilata</name>
    <dbReference type="NCBI Taxonomy" id="1162966"/>
    <lineage>
        <taxon>Bacteria</taxon>
        <taxon>Bacillati</taxon>
        <taxon>Actinomycetota</taxon>
        <taxon>Actinomycetes</taxon>
        <taxon>Micrococcales</taxon>
        <taxon>Microbacteriaceae</taxon>
        <taxon>Naasia</taxon>
    </lineage>
</organism>
<protein>
    <submittedName>
        <fullName evidence="2">Uncharacterized protein</fullName>
    </submittedName>
</protein>
<feature type="region of interest" description="Disordered" evidence="1">
    <location>
        <begin position="87"/>
        <end position="106"/>
    </location>
</feature>
<evidence type="ECO:0000256" key="1">
    <source>
        <dbReference type="SAM" id="MobiDB-lite"/>
    </source>
</evidence>
<gene>
    <name evidence="2" type="ORF">GCM10025866_08170</name>
</gene>
<dbReference type="Proteomes" id="UP001321498">
    <property type="component" value="Chromosome"/>
</dbReference>
<reference evidence="3" key="1">
    <citation type="journal article" date="2019" name="Int. J. Syst. Evol. Microbiol.">
        <title>The Global Catalogue of Microorganisms (GCM) 10K type strain sequencing project: providing services to taxonomists for standard genome sequencing and annotation.</title>
        <authorList>
            <consortium name="The Broad Institute Genomics Platform"/>
            <consortium name="The Broad Institute Genome Sequencing Center for Infectious Disease"/>
            <person name="Wu L."/>
            <person name="Ma J."/>
        </authorList>
    </citation>
    <scope>NUCLEOTIDE SEQUENCE [LARGE SCALE GENOMIC DNA]</scope>
    <source>
        <strain evidence="3">NBRC 108725</strain>
    </source>
</reference>
<sequence length="106" mass="11144">MPPSVQRLWVDGSGPKRRPWTRAAACRSASTTPGCTRAVRATGSISSTRFRWRLVSTIHPAPTALPATEVPPPRAVSGVRVRRASSTIATTSASEAGKSTACGTTR</sequence>
<keyword evidence="3" id="KW-1185">Reference proteome</keyword>
<evidence type="ECO:0000313" key="2">
    <source>
        <dbReference type="EMBL" id="BDZ44908.1"/>
    </source>
</evidence>